<name>A0A9F2R226_PYTBI</name>
<evidence type="ECO:0000313" key="11">
    <source>
        <dbReference type="Proteomes" id="UP000695026"/>
    </source>
</evidence>
<dbReference type="GO" id="GO:0005789">
    <property type="term" value="C:endoplasmic reticulum membrane"/>
    <property type="evidence" value="ECO:0007669"/>
    <property type="project" value="UniProtKB-SubCell"/>
</dbReference>
<evidence type="ECO:0000256" key="9">
    <source>
        <dbReference type="RuleBase" id="RU368073"/>
    </source>
</evidence>
<comment type="similarity">
    <text evidence="1 9">Belongs to the YIF1 family.</text>
</comment>
<dbReference type="PANTHER" id="PTHR14083">
    <property type="entry name" value="YIP1 INTERACTING FACTOR HOMOLOG YIF1 PROTEIN"/>
    <property type="match status" value="1"/>
</dbReference>
<evidence type="ECO:0000256" key="5">
    <source>
        <dbReference type="ARBA" id="ARBA00022927"/>
    </source>
</evidence>
<keyword evidence="2 9" id="KW-0813">Transport</keyword>
<evidence type="ECO:0000256" key="2">
    <source>
        <dbReference type="ARBA" id="ARBA00022448"/>
    </source>
</evidence>
<keyword evidence="4 9" id="KW-0256">Endoplasmic reticulum</keyword>
<feature type="region of interest" description="Disordered" evidence="10">
    <location>
        <begin position="35"/>
        <end position="57"/>
    </location>
</feature>
<evidence type="ECO:0000313" key="12">
    <source>
        <dbReference type="RefSeq" id="XP_007433856.1"/>
    </source>
</evidence>
<dbReference type="GO" id="GO:0030134">
    <property type="term" value="C:COPII-coated ER to Golgi transport vesicle"/>
    <property type="evidence" value="ECO:0007669"/>
    <property type="project" value="TreeGrafter"/>
</dbReference>
<feature type="transmembrane region" description="Helical" evidence="9">
    <location>
        <begin position="144"/>
        <end position="169"/>
    </location>
</feature>
<keyword evidence="11" id="KW-1185">Reference proteome</keyword>
<evidence type="ECO:0000256" key="6">
    <source>
        <dbReference type="ARBA" id="ARBA00022989"/>
    </source>
</evidence>
<dbReference type="AlphaFoldDB" id="A0A9F2R226"/>
<evidence type="ECO:0000256" key="8">
    <source>
        <dbReference type="ARBA" id="ARBA00023136"/>
    </source>
</evidence>
<dbReference type="GO" id="GO:0015031">
    <property type="term" value="P:protein transport"/>
    <property type="evidence" value="ECO:0007669"/>
    <property type="project" value="UniProtKB-KW"/>
</dbReference>
<feature type="transmembrane region" description="Helical" evidence="9">
    <location>
        <begin position="207"/>
        <end position="226"/>
    </location>
</feature>
<evidence type="ECO:0000256" key="1">
    <source>
        <dbReference type="ARBA" id="ARBA00009727"/>
    </source>
</evidence>
<dbReference type="Proteomes" id="UP000695026">
    <property type="component" value="Unplaced"/>
</dbReference>
<dbReference type="GO" id="GO:0000139">
    <property type="term" value="C:Golgi membrane"/>
    <property type="evidence" value="ECO:0007669"/>
    <property type="project" value="UniProtKB-SubCell"/>
</dbReference>
<evidence type="ECO:0000256" key="7">
    <source>
        <dbReference type="ARBA" id="ARBA00023034"/>
    </source>
</evidence>
<gene>
    <name evidence="12" type="primary">LOC103055927</name>
</gene>
<dbReference type="GO" id="GO:0006888">
    <property type="term" value="P:endoplasmic reticulum to Golgi vesicle-mediated transport"/>
    <property type="evidence" value="ECO:0007669"/>
    <property type="project" value="UniProtKB-UniRule"/>
</dbReference>
<protein>
    <recommendedName>
        <fullName evidence="9">Protein YIF1</fullName>
    </recommendedName>
</protein>
<evidence type="ECO:0000256" key="3">
    <source>
        <dbReference type="ARBA" id="ARBA00022692"/>
    </source>
</evidence>
<accession>A0A9F2R226</accession>
<keyword evidence="3 9" id="KW-0812">Transmembrane</keyword>
<dbReference type="GeneID" id="103055927"/>
<dbReference type="RefSeq" id="XP_007433856.1">
    <property type="nucleotide sequence ID" value="XM_007433794.1"/>
</dbReference>
<evidence type="ECO:0000256" key="4">
    <source>
        <dbReference type="ARBA" id="ARBA00022824"/>
    </source>
</evidence>
<keyword evidence="5 9" id="KW-0653">Protein transport</keyword>
<dbReference type="PANTHER" id="PTHR14083:SF1">
    <property type="entry name" value="PROTEIN YIF1B"/>
    <property type="match status" value="1"/>
</dbReference>
<proteinExistence type="inferred from homology"/>
<dbReference type="Pfam" id="PF03878">
    <property type="entry name" value="YIF1"/>
    <property type="match status" value="1"/>
</dbReference>
<dbReference type="OrthoDB" id="337750at2759"/>
<sequence length="272" mass="30297">MPPSNSWSAGFIRQPSRELQPNDHSMVQHIRQCVKPEDGSLANGDKSTDNQRSSRSRDAMQASLLMPLYSGQLQLLNNLQVICLYGAQGTSEWTQQMHKLNLLEDLPGHGCHLLLVQERRAQVACQSQPLPNSLPLLCRFSPDLLGLLASSALAWLAVEVLAVLLGLYLAAINTDLTPFDLVAFSGYKYVGMIMGLLAGLVFGKTGYYVLLGWCCITTFVFMIRTLRLKILLEAAEGVLRRDTQNQLRMYLTVAVSGLQPLLMCWLTFHLIY</sequence>
<feature type="region of interest" description="Disordered" evidence="10">
    <location>
        <begin position="1"/>
        <end position="23"/>
    </location>
</feature>
<keyword evidence="7 9" id="KW-0333">Golgi apparatus</keyword>
<dbReference type="InterPro" id="IPR005578">
    <property type="entry name" value="Yif1_fam"/>
</dbReference>
<feature type="transmembrane region" description="Helical" evidence="9">
    <location>
        <begin position="247"/>
        <end position="271"/>
    </location>
</feature>
<evidence type="ECO:0000256" key="10">
    <source>
        <dbReference type="SAM" id="MobiDB-lite"/>
    </source>
</evidence>
<organism evidence="11 12">
    <name type="scientific">Python bivittatus</name>
    <name type="common">Burmese python</name>
    <name type="synonym">Python molurus bivittatus</name>
    <dbReference type="NCBI Taxonomy" id="176946"/>
    <lineage>
        <taxon>Eukaryota</taxon>
        <taxon>Metazoa</taxon>
        <taxon>Chordata</taxon>
        <taxon>Craniata</taxon>
        <taxon>Vertebrata</taxon>
        <taxon>Euteleostomi</taxon>
        <taxon>Lepidosauria</taxon>
        <taxon>Squamata</taxon>
        <taxon>Bifurcata</taxon>
        <taxon>Unidentata</taxon>
        <taxon>Episquamata</taxon>
        <taxon>Toxicofera</taxon>
        <taxon>Serpentes</taxon>
        <taxon>Henophidia</taxon>
        <taxon>Pythonidae</taxon>
        <taxon>Python</taxon>
    </lineage>
</organism>
<comment type="function">
    <text evidence="9">Has a role in transport between endoplasmic reticulum and Golgi.</text>
</comment>
<keyword evidence="8 9" id="KW-0472">Membrane</keyword>
<keyword evidence="6 9" id="KW-1133">Transmembrane helix</keyword>
<dbReference type="KEGG" id="pbi:103055927"/>
<feature type="transmembrane region" description="Helical" evidence="9">
    <location>
        <begin position="181"/>
        <end position="201"/>
    </location>
</feature>
<dbReference type="GO" id="GO:0005793">
    <property type="term" value="C:endoplasmic reticulum-Golgi intermediate compartment"/>
    <property type="evidence" value="ECO:0007669"/>
    <property type="project" value="UniProtKB-UniRule"/>
</dbReference>
<comment type="subcellular location">
    <subcellularLocation>
        <location evidence="9">Endoplasmic reticulum membrane</location>
        <topology evidence="9">Multi-pass membrane protein</topology>
    </subcellularLocation>
    <subcellularLocation>
        <location evidence="9">Golgi apparatus membrane</location>
        <topology evidence="9">Multi-pass membrane protein</topology>
    </subcellularLocation>
</comment>
<reference evidence="12" key="1">
    <citation type="submission" date="2025-08" db="UniProtKB">
        <authorList>
            <consortium name="RefSeq"/>
        </authorList>
    </citation>
    <scope>IDENTIFICATION</scope>
    <source>
        <tissue evidence="12">Liver</tissue>
    </source>
</reference>